<dbReference type="Proteomes" id="UP000018144">
    <property type="component" value="Unassembled WGS sequence"/>
</dbReference>
<gene>
    <name evidence="1" type="ORF">PCON_05072</name>
</gene>
<reference evidence="1 2" key="1">
    <citation type="journal article" date="2013" name="PLoS Genet.">
        <title>The genome and development-dependent transcriptomes of Pyronema confluens: a window into fungal evolution.</title>
        <authorList>
            <person name="Traeger S."/>
            <person name="Altegoer F."/>
            <person name="Freitag M."/>
            <person name="Gabaldon T."/>
            <person name="Kempken F."/>
            <person name="Kumar A."/>
            <person name="Marcet-Houben M."/>
            <person name="Poggeler S."/>
            <person name="Stajich J.E."/>
            <person name="Nowrousian M."/>
        </authorList>
    </citation>
    <scope>NUCLEOTIDE SEQUENCE [LARGE SCALE GENOMIC DNA]</scope>
    <source>
        <strain evidence="2">CBS 100304</strain>
        <tissue evidence="1">Vegetative mycelium</tissue>
    </source>
</reference>
<dbReference type="AlphaFoldDB" id="U4L639"/>
<evidence type="ECO:0000313" key="2">
    <source>
        <dbReference type="Proteomes" id="UP000018144"/>
    </source>
</evidence>
<evidence type="ECO:0000313" key="1">
    <source>
        <dbReference type="EMBL" id="CCX05485.1"/>
    </source>
</evidence>
<proteinExistence type="predicted"/>
<name>U4L639_PYROM</name>
<keyword evidence="2" id="KW-1185">Reference proteome</keyword>
<protein>
    <submittedName>
        <fullName evidence="1">Uncharacterized protein</fullName>
    </submittedName>
</protein>
<dbReference type="EMBL" id="HF935255">
    <property type="protein sequence ID" value="CCX05485.1"/>
    <property type="molecule type" value="Genomic_DNA"/>
</dbReference>
<organism evidence="1 2">
    <name type="scientific">Pyronema omphalodes (strain CBS 100304)</name>
    <name type="common">Pyronema confluens</name>
    <dbReference type="NCBI Taxonomy" id="1076935"/>
    <lineage>
        <taxon>Eukaryota</taxon>
        <taxon>Fungi</taxon>
        <taxon>Dikarya</taxon>
        <taxon>Ascomycota</taxon>
        <taxon>Pezizomycotina</taxon>
        <taxon>Pezizomycetes</taxon>
        <taxon>Pezizales</taxon>
        <taxon>Pyronemataceae</taxon>
        <taxon>Pyronema</taxon>
    </lineage>
</organism>
<accession>U4L639</accession>
<sequence>MKLISEEAINDWWVDVRSSEGDRDSSNSNNSLYKRVRVAQLRALTPTRVSTTAHASGRAEEF</sequence>